<dbReference type="InterPro" id="IPR036249">
    <property type="entry name" value="Thioredoxin-like_sf"/>
</dbReference>
<evidence type="ECO:0000256" key="2">
    <source>
        <dbReference type="ARBA" id="ARBA00004651"/>
    </source>
</evidence>
<dbReference type="InterPro" id="IPR013766">
    <property type="entry name" value="Thioredoxin_domain"/>
</dbReference>
<dbReference type="Gene3D" id="3.40.50.720">
    <property type="entry name" value="NAD(P)-binding Rossmann-like Domain"/>
    <property type="match status" value="1"/>
</dbReference>
<evidence type="ECO:0000256" key="11">
    <source>
        <dbReference type="SAM" id="Phobius"/>
    </source>
</evidence>
<keyword evidence="14" id="KW-1185">Reference proteome</keyword>
<dbReference type="GO" id="GO:0008641">
    <property type="term" value="F:ubiquitin-like modifier activating enzyme activity"/>
    <property type="evidence" value="ECO:0007669"/>
    <property type="project" value="InterPro"/>
</dbReference>
<evidence type="ECO:0000256" key="6">
    <source>
        <dbReference type="ARBA" id="ARBA00022640"/>
    </source>
</evidence>
<dbReference type="AlphaFoldDB" id="A0AA36IMA6"/>
<evidence type="ECO:0000256" key="7">
    <source>
        <dbReference type="ARBA" id="ARBA00022692"/>
    </source>
</evidence>
<feature type="domain" description="Thioredoxin" evidence="12">
    <location>
        <begin position="366"/>
        <end position="493"/>
    </location>
</feature>
<feature type="transmembrane region" description="Helical" evidence="11">
    <location>
        <begin position="223"/>
        <end position="246"/>
    </location>
</feature>
<dbReference type="PROSITE" id="PS51352">
    <property type="entry name" value="THIOREDOXIN_2"/>
    <property type="match status" value="1"/>
</dbReference>
<name>A0AA36IMA6_9DINO</name>
<evidence type="ECO:0000313" key="14">
    <source>
        <dbReference type="Proteomes" id="UP001178507"/>
    </source>
</evidence>
<keyword evidence="5" id="KW-0150">Chloroplast</keyword>
<feature type="transmembrane region" description="Helical" evidence="11">
    <location>
        <begin position="146"/>
        <end position="165"/>
    </location>
</feature>
<dbReference type="InterPro" id="IPR051790">
    <property type="entry name" value="Cytochrome_c-biogenesis_DsbD"/>
</dbReference>
<evidence type="ECO:0000256" key="4">
    <source>
        <dbReference type="ARBA" id="ARBA00022475"/>
    </source>
</evidence>
<evidence type="ECO:0000256" key="3">
    <source>
        <dbReference type="ARBA" id="ARBA00006143"/>
    </source>
</evidence>
<dbReference type="Proteomes" id="UP001178507">
    <property type="component" value="Unassembled WGS sequence"/>
</dbReference>
<dbReference type="GO" id="GO:0005886">
    <property type="term" value="C:plasma membrane"/>
    <property type="evidence" value="ECO:0007669"/>
    <property type="project" value="UniProtKB-SubCell"/>
</dbReference>
<comment type="subcellular location">
    <subcellularLocation>
        <location evidence="2">Cell membrane</location>
        <topology evidence="2">Multi-pass membrane protein</topology>
    </subcellularLocation>
    <subcellularLocation>
        <location evidence="1">Plastid</location>
        <location evidence="1">Chloroplast</location>
    </subcellularLocation>
</comment>
<dbReference type="Pfam" id="PF00085">
    <property type="entry name" value="Thioredoxin"/>
    <property type="match status" value="1"/>
</dbReference>
<keyword evidence="8" id="KW-0201">Cytochrome c-type biogenesis</keyword>
<comment type="caution">
    <text evidence="13">The sequence shown here is derived from an EMBL/GenBank/DDBJ whole genome shotgun (WGS) entry which is preliminary data.</text>
</comment>
<dbReference type="SUPFAM" id="SSF52833">
    <property type="entry name" value="Thioredoxin-like"/>
    <property type="match status" value="1"/>
</dbReference>
<evidence type="ECO:0000256" key="5">
    <source>
        <dbReference type="ARBA" id="ARBA00022528"/>
    </source>
</evidence>
<dbReference type="PANTHER" id="PTHR31272">
    <property type="entry name" value="CYTOCHROME C-TYPE BIOGENESIS PROTEIN HI_1454-RELATED"/>
    <property type="match status" value="1"/>
</dbReference>
<dbReference type="PANTHER" id="PTHR31272:SF6">
    <property type="entry name" value="CYTOCHROME C-TYPE BIOGENESIS CCDA-LIKE CHLOROPLASTIC PROTEIN"/>
    <property type="match status" value="1"/>
</dbReference>
<dbReference type="InterPro" id="IPR003834">
    <property type="entry name" value="Cyt_c_assmbl_TM_dom"/>
</dbReference>
<keyword evidence="10 11" id="KW-0472">Membrane</keyword>
<sequence length="738" mass="78398">MDIPLRPLTRVPSFGQSLAQAPRRVWRRPSRVIPLAPDASSAFGLEQQLFNLASQANEMVTTGLTSNTSLLAPLLFIGGVASSLNPCNMASLPAAVTSVTALSRRSSPAFAALSYAAGSATVLMALGMAVSVAGERLPLGEGLLPWVFPTVAVLMGLSLLEVVPLRLSGIPGLGKAIEAPRELQGFLLGAASAAGSSPCATPVLVTITSYIASHSVSVTSSALLLFAYSMGYSTPLALVSMTTGLLPMFQEGGQWGKQVSGAAILLVGAWQLLTAVHDTLGLEAEAAVYVLLAAAALAWKPAASRAPRAASLAPRVMALGQAVYEYQPLPAGEAQAEAPSSPGEPDGRRLAVTSLLGAAAVAGLSQFPGETEDAATMIVEAAAESRPLQVALQSGKPVLVDFSATWCVDCLQSAGILRDLKREFGGRVEFVTLDVSNWRANTGDDDLDWWTREFRVDGIPHIAFVLPDRRVITALIGDLPDSVLRANVEALSELGASSALPALPFVMFDAFDEGRRRVQLREIYSSRADGDHAAITAHVATIQKELGVEGSVSSEFVKRFCQNALYCEVFRFRSLEEECRPEEGGLDLESELQDEDSLAAWYVTLRAADKFREENGHWPGALCGDGEKDMALDVATLSGLAAKVLMSYKVTTADQKTVEEVVRYGGCELHTTSSVLGGIASQEVVKLVTKQYSPLCNTLILDGLQGKMQADSIRDDSATVQDRLQRVNDMCNKVFEET</sequence>
<evidence type="ECO:0000256" key="8">
    <source>
        <dbReference type="ARBA" id="ARBA00022748"/>
    </source>
</evidence>
<evidence type="ECO:0000259" key="12">
    <source>
        <dbReference type="PROSITE" id="PS51352"/>
    </source>
</evidence>
<accession>A0AA36IMA6</accession>
<reference evidence="13" key="1">
    <citation type="submission" date="2023-08" db="EMBL/GenBank/DDBJ databases">
        <authorList>
            <person name="Chen Y."/>
            <person name="Shah S."/>
            <person name="Dougan E. K."/>
            <person name="Thang M."/>
            <person name="Chan C."/>
        </authorList>
    </citation>
    <scope>NUCLEOTIDE SEQUENCE</scope>
</reference>
<dbReference type="InterPro" id="IPR035985">
    <property type="entry name" value="Ubiquitin-activating_enz"/>
</dbReference>
<dbReference type="EMBL" id="CAUJNA010002035">
    <property type="protein sequence ID" value="CAJ1390249.1"/>
    <property type="molecule type" value="Genomic_DNA"/>
</dbReference>
<keyword evidence="7 11" id="KW-0812">Transmembrane</keyword>
<evidence type="ECO:0000256" key="9">
    <source>
        <dbReference type="ARBA" id="ARBA00022989"/>
    </source>
</evidence>
<comment type="similarity">
    <text evidence="3">Belongs to the DsbD family.</text>
</comment>
<dbReference type="SUPFAM" id="SSF69572">
    <property type="entry name" value="Activating enzymes of the ubiquitin-like proteins"/>
    <property type="match status" value="1"/>
</dbReference>
<feature type="transmembrane region" description="Helical" evidence="11">
    <location>
        <begin position="112"/>
        <end position="134"/>
    </location>
</feature>
<dbReference type="Gene3D" id="3.40.30.10">
    <property type="entry name" value="Glutaredoxin"/>
    <property type="match status" value="1"/>
</dbReference>
<evidence type="ECO:0000313" key="13">
    <source>
        <dbReference type="EMBL" id="CAJ1390249.1"/>
    </source>
</evidence>
<gene>
    <name evidence="13" type="ORF">EVOR1521_LOCUS15727</name>
</gene>
<proteinExistence type="inferred from homology"/>
<dbReference type="GO" id="GO:0009507">
    <property type="term" value="C:chloroplast"/>
    <property type="evidence" value="ECO:0007669"/>
    <property type="project" value="UniProtKB-SubCell"/>
</dbReference>
<organism evidence="13 14">
    <name type="scientific">Effrenium voratum</name>
    <dbReference type="NCBI Taxonomy" id="2562239"/>
    <lineage>
        <taxon>Eukaryota</taxon>
        <taxon>Sar</taxon>
        <taxon>Alveolata</taxon>
        <taxon>Dinophyceae</taxon>
        <taxon>Suessiales</taxon>
        <taxon>Symbiodiniaceae</taxon>
        <taxon>Effrenium</taxon>
    </lineage>
</organism>
<keyword evidence="4" id="KW-1003">Cell membrane</keyword>
<evidence type="ECO:0000256" key="10">
    <source>
        <dbReference type="ARBA" id="ARBA00023136"/>
    </source>
</evidence>
<keyword evidence="6" id="KW-0934">Plastid</keyword>
<evidence type="ECO:0000256" key="1">
    <source>
        <dbReference type="ARBA" id="ARBA00004229"/>
    </source>
</evidence>
<dbReference type="Pfam" id="PF02683">
    <property type="entry name" value="DsbD_TM"/>
    <property type="match status" value="1"/>
</dbReference>
<protein>
    <recommendedName>
        <fullName evidence="12">Thioredoxin domain-containing protein</fullName>
    </recommendedName>
</protein>
<keyword evidence="9 11" id="KW-1133">Transmembrane helix</keyword>
<dbReference type="GO" id="GO:0017004">
    <property type="term" value="P:cytochrome complex assembly"/>
    <property type="evidence" value="ECO:0007669"/>
    <property type="project" value="UniProtKB-KW"/>
</dbReference>